<dbReference type="PANTHER" id="PTHR35361">
    <property type="entry name" value="OS08G0443700 PROTEIN"/>
    <property type="match status" value="1"/>
</dbReference>
<evidence type="ECO:0000313" key="3">
    <source>
        <dbReference type="Proteomes" id="UP000604825"/>
    </source>
</evidence>
<dbReference type="AlphaFoldDB" id="A0A811QPY5"/>
<feature type="region of interest" description="Disordered" evidence="1">
    <location>
        <begin position="80"/>
        <end position="115"/>
    </location>
</feature>
<keyword evidence="3" id="KW-1185">Reference proteome</keyword>
<feature type="region of interest" description="Disordered" evidence="1">
    <location>
        <begin position="127"/>
        <end position="156"/>
    </location>
</feature>
<organism evidence="2 3">
    <name type="scientific">Miscanthus lutarioriparius</name>
    <dbReference type="NCBI Taxonomy" id="422564"/>
    <lineage>
        <taxon>Eukaryota</taxon>
        <taxon>Viridiplantae</taxon>
        <taxon>Streptophyta</taxon>
        <taxon>Embryophyta</taxon>
        <taxon>Tracheophyta</taxon>
        <taxon>Spermatophyta</taxon>
        <taxon>Magnoliopsida</taxon>
        <taxon>Liliopsida</taxon>
        <taxon>Poales</taxon>
        <taxon>Poaceae</taxon>
        <taxon>PACMAD clade</taxon>
        <taxon>Panicoideae</taxon>
        <taxon>Andropogonodae</taxon>
        <taxon>Andropogoneae</taxon>
        <taxon>Saccharinae</taxon>
        <taxon>Miscanthus</taxon>
    </lineage>
</organism>
<evidence type="ECO:0000256" key="1">
    <source>
        <dbReference type="SAM" id="MobiDB-lite"/>
    </source>
</evidence>
<sequence length="196" mass="20763">MLLRPIHPLRLVSSAQLITCAAASAALLVRERLVSLSTSIHGDTGGERAGVLRQRASASAAPDPAQEKDAAAAAGNAHVVLLKPNSSPPKKPSRADTDERWGARKDAGSNPLFKPGRADAVARVGQEWKSGRPRAAERWDSDKKTSATSSSVSNDMELDTPWRQLLPRALYAGLGFIAAPKPSMLPMPSSLMVRAA</sequence>
<feature type="compositionally biased region" description="Basic and acidic residues" evidence="1">
    <location>
        <begin position="93"/>
        <end position="107"/>
    </location>
</feature>
<evidence type="ECO:0000313" key="2">
    <source>
        <dbReference type="EMBL" id="CAD6258197.1"/>
    </source>
</evidence>
<reference evidence="2" key="1">
    <citation type="submission" date="2020-10" db="EMBL/GenBank/DDBJ databases">
        <authorList>
            <person name="Han B."/>
            <person name="Lu T."/>
            <person name="Zhao Q."/>
            <person name="Huang X."/>
            <person name="Zhao Y."/>
        </authorList>
    </citation>
    <scope>NUCLEOTIDE SEQUENCE</scope>
</reference>
<dbReference type="Proteomes" id="UP000604825">
    <property type="component" value="Unassembled WGS sequence"/>
</dbReference>
<accession>A0A811QPY5</accession>
<comment type="caution">
    <text evidence="2">The sequence shown here is derived from an EMBL/GenBank/DDBJ whole genome shotgun (WGS) entry which is preliminary data.</text>
</comment>
<feature type="compositionally biased region" description="Basic and acidic residues" evidence="1">
    <location>
        <begin position="134"/>
        <end position="145"/>
    </location>
</feature>
<dbReference type="EMBL" id="CAJGYO010000010">
    <property type="protein sequence ID" value="CAD6258197.1"/>
    <property type="molecule type" value="Genomic_DNA"/>
</dbReference>
<dbReference type="PANTHER" id="PTHR35361:SF1">
    <property type="entry name" value="OS08G0443700 PROTEIN"/>
    <property type="match status" value="1"/>
</dbReference>
<protein>
    <submittedName>
        <fullName evidence="2">Uncharacterized protein</fullName>
    </submittedName>
</protein>
<gene>
    <name evidence="2" type="ORF">NCGR_LOCUS41677</name>
</gene>
<proteinExistence type="predicted"/>
<name>A0A811QPY5_9POAL</name>